<dbReference type="SUPFAM" id="SSF50037">
    <property type="entry name" value="C-terminal domain of transcriptional repressors"/>
    <property type="match status" value="1"/>
</dbReference>
<dbReference type="PANTHER" id="PTHR42954:SF1">
    <property type="entry name" value="FERROUS IRON TRANSPORTER FEOA DOMAIN-CONTAINING PROTEIN"/>
    <property type="match status" value="1"/>
</dbReference>
<dbReference type="EMBL" id="NULI01000062">
    <property type="protein sequence ID" value="PGS79365.1"/>
    <property type="molecule type" value="Genomic_DNA"/>
</dbReference>
<dbReference type="InterPro" id="IPR052713">
    <property type="entry name" value="FeoA"/>
</dbReference>
<name>A0A9X7CNJ3_BACCE</name>
<dbReference type="Gene3D" id="2.30.30.90">
    <property type="match status" value="1"/>
</dbReference>
<comment type="caution">
    <text evidence="3">The sequence shown here is derived from an EMBL/GenBank/DDBJ whole genome shotgun (WGS) entry which is preliminary data.</text>
</comment>
<evidence type="ECO:0000313" key="4">
    <source>
        <dbReference type="Proteomes" id="UP000224203"/>
    </source>
</evidence>
<dbReference type="RefSeq" id="WP_098782716.1">
    <property type="nucleotide sequence ID" value="NZ_NULI01000062.1"/>
</dbReference>
<dbReference type="InterPro" id="IPR007167">
    <property type="entry name" value="Fe-transptr_FeoA-like"/>
</dbReference>
<dbReference type="SMART" id="SM00899">
    <property type="entry name" value="FeoA"/>
    <property type="match status" value="1"/>
</dbReference>
<evidence type="ECO:0000259" key="2">
    <source>
        <dbReference type="SMART" id="SM00899"/>
    </source>
</evidence>
<proteinExistence type="predicted"/>
<dbReference type="PANTHER" id="PTHR42954">
    <property type="entry name" value="FE(2+) TRANSPORT PROTEIN A"/>
    <property type="match status" value="1"/>
</dbReference>
<sequence>MNLANIKIGEKVLIKSMQSLDRLLKRRLVALGLSEGNELRMKQKAMFKGPCTLECRGQLISIRQCEAKMIKVELA</sequence>
<protein>
    <submittedName>
        <fullName evidence="3">Ferrous iron transport protein A</fullName>
    </submittedName>
</protein>
<evidence type="ECO:0000313" key="3">
    <source>
        <dbReference type="EMBL" id="PGS79365.1"/>
    </source>
</evidence>
<keyword evidence="1" id="KW-0408">Iron</keyword>
<dbReference type="Proteomes" id="UP000224203">
    <property type="component" value="Unassembled WGS sequence"/>
</dbReference>
<dbReference type="AlphaFoldDB" id="A0A9X7CNJ3"/>
<dbReference type="GO" id="GO:0046914">
    <property type="term" value="F:transition metal ion binding"/>
    <property type="evidence" value="ECO:0007669"/>
    <property type="project" value="InterPro"/>
</dbReference>
<accession>A0A9X7CNJ3</accession>
<gene>
    <name evidence="3" type="ORF">COC69_12505</name>
</gene>
<dbReference type="InterPro" id="IPR008988">
    <property type="entry name" value="Transcriptional_repressor_C"/>
</dbReference>
<dbReference type="Pfam" id="PF04023">
    <property type="entry name" value="FeoA"/>
    <property type="match status" value="1"/>
</dbReference>
<dbReference type="InterPro" id="IPR038157">
    <property type="entry name" value="FeoA_core_dom"/>
</dbReference>
<evidence type="ECO:0000256" key="1">
    <source>
        <dbReference type="ARBA" id="ARBA00023004"/>
    </source>
</evidence>
<feature type="domain" description="Ferrous iron transporter FeoA-like" evidence="2">
    <location>
        <begin position="1"/>
        <end position="74"/>
    </location>
</feature>
<organism evidence="3 4">
    <name type="scientific">Bacillus cereus</name>
    <dbReference type="NCBI Taxonomy" id="1396"/>
    <lineage>
        <taxon>Bacteria</taxon>
        <taxon>Bacillati</taxon>
        <taxon>Bacillota</taxon>
        <taxon>Bacilli</taxon>
        <taxon>Bacillales</taxon>
        <taxon>Bacillaceae</taxon>
        <taxon>Bacillus</taxon>
        <taxon>Bacillus cereus group</taxon>
    </lineage>
</organism>
<reference evidence="3 4" key="1">
    <citation type="submission" date="2017-09" db="EMBL/GenBank/DDBJ databases">
        <title>Large-scale bioinformatics analysis of Bacillus genomes uncovers conserved roles of natural products in bacterial physiology.</title>
        <authorList>
            <consortium name="Agbiome Team Llc"/>
            <person name="Bleich R.M."/>
            <person name="Grubbs K.J."/>
            <person name="Santa Maria K.C."/>
            <person name="Allen S.E."/>
            <person name="Farag S."/>
            <person name="Shank E.A."/>
            <person name="Bowers A."/>
        </authorList>
    </citation>
    <scope>NUCLEOTIDE SEQUENCE [LARGE SCALE GENOMIC DNA]</scope>
    <source>
        <strain evidence="3 4">AFS041711</strain>
    </source>
</reference>